<accession>A0ABR0UWJ6</accession>
<reference evidence="9 10" key="1">
    <citation type="journal article" date="2021" name="Comput. Struct. Biotechnol. J.">
        <title>De novo genome assembly of the potent medicinal plant Rehmannia glutinosa using nanopore technology.</title>
        <authorList>
            <person name="Ma L."/>
            <person name="Dong C."/>
            <person name="Song C."/>
            <person name="Wang X."/>
            <person name="Zheng X."/>
            <person name="Niu Y."/>
            <person name="Chen S."/>
            <person name="Feng W."/>
        </authorList>
    </citation>
    <scope>NUCLEOTIDE SEQUENCE [LARGE SCALE GENOMIC DNA]</scope>
    <source>
        <strain evidence="9">DH-2019</strain>
    </source>
</reference>
<dbReference type="PANTHER" id="PTHR46527:SF1">
    <property type="entry name" value="NUCLEOPORIN NUP42"/>
    <property type="match status" value="1"/>
</dbReference>
<keyword evidence="10" id="KW-1185">Reference proteome</keyword>
<dbReference type="PROSITE" id="PS50103">
    <property type="entry name" value="ZF_C3H1"/>
    <property type="match status" value="1"/>
</dbReference>
<dbReference type="Pfam" id="PF13456">
    <property type="entry name" value="RVT_3"/>
    <property type="match status" value="1"/>
</dbReference>
<sequence>MPPRKELCRNFQRGSCQYGDRCKFLHATPQQSKTNSFGFGMQTGSQFQHTNQQQQMPNPFGFGVQNNTQSRGGNDFGSKPNQFKPFENKWSRFSPLNTSSASASRQPVNQQQATNHKCTDSEACKRIIVEDLENEKPQWKLTCYAHNRNGPCDVVGDISCEELRALAYDDAKQGKSLQFIIDRERSLLNSKLAEFQNLLQKPYAVSSVATPSNQNPFAGGSANALIMNSGFSPPASNFSQLSASLSTGSAAVPNYTFGQSSAAQNNSQPSSMFQTNNSPFKTSGTFGGQLSQQSVQSPFFGSASSSSSAISAQRNPFSTLASSTQMGNTSDKQLDLFSNGPNSASSAFGQSTMPNQLINSTPKQNTNVDDSIWTKAEWKWNVGEVVTCAMEDWFEMDDKRKLGKTGSVQLSLGIEQGGLPNHVVKEVGQYYIYVSSSKISDGGVGLSGLVLDAGNNVVMSWCSSRDFISSSVGATLQAVRLALVKAVHFKWAKISIHLDAKEIVHKLCDNSSYDVANMTIAEDIFLMNILFEFCSFNFVCKSQNLQCNRLAMFALEGKATHEWLSRLPSWM</sequence>
<dbReference type="PANTHER" id="PTHR46527">
    <property type="entry name" value="NUCLEOPORIN-LIKE PROTEIN 2"/>
    <property type="match status" value="1"/>
</dbReference>
<name>A0ABR0UWJ6_REHGL</name>
<gene>
    <name evidence="9" type="ORF">DH2020_039592</name>
</gene>
<protein>
    <recommendedName>
        <fullName evidence="8">C3H1-type domain-containing protein</fullName>
    </recommendedName>
</protein>
<dbReference type="InterPro" id="IPR051767">
    <property type="entry name" value="Nucleoporin_NUP42"/>
</dbReference>
<feature type="compositionally biased region" description="Polar residues" evidence="7">
    <location>
        <begin position="41"/>
        <end position="57"/>
    </location>
</feature>
<feature type="compositionally biased region" description="Polar residues" evidence="7">
    <location>
        <begin position="94"/>
        <end position="116"/>
    </location>
</feature>
<dbReference type="Proteomes" id="UP001318860">
    <property type="component" value="Unassembled WGS sequence"/>
</dbReference>
<dbReference type="SUPFAM" id="SSF90229">
    <property type="entry name" value="CCCH zinc finger"/>
    <property type="match status" value="1"/>
</dbReference>
<dbReference type="SUPFAM" id="SSF53098">
    <property type="entry name" value="Ribonuclease H-like"/>
    <property type="match status" value="1"/>
</dbReference>
<feature type="region of interest" description="Disordered" evidence="7">
    <location>
        <begin position="320"/>
        <end position="366"/>
    </location>
</feature>
<keyword evidence="4 6" id="KW-0862">Zinc</keyword>
<dbReference type="SMART" id="SM00356">
    <property type="entry name" value="ZnF_C3H1"/>
    <property type="match status" value="1"/>
</dbReference>
<dbReference type="CDD" id="cd06222">
    <property type="entry name" value="RNase_H_like"/>
    <property type="match status" value="1"/>
</dbReference>
<feature type="compositionally biased region" description="Polar residues" evidence="7">
    <location>
        <begin position="339"/>
        <end position="366"/>
    </location>
</feature>
<dbReference type="InterPro" id="IPR002156">
    <property type="entry name" value="RNaseH_domain"/>
</dbReference>
<dbReference type="Gene3D" id="4.10.1000.10">
    <property type="entry name" value="Zinc finger, CCCH-type"/>
    <property type="match status" value="1"/>
</dbReference>
<dbReference type="EMBL" id="JABTTQ020002025">
    <property type="protein sequence ID" value="KAK6126663.1"/>
    <property type="molecule type" value="Genomic_DNA"/>
</dbReference>
<evidence type="ECO:0000256" key="6">
    <source>
        <dbReference type="PROSITE-ProRule" id="PRU00723"/>
    </source>
</evidence>
<evidence type="ECO:0000256" key="2">
    <source>
        <dbReference type="ARBA" id="ARBA00022723"/>
    </source>
</evidence>
<proteinExistence type="predicted"/>
<evidence type="ECO:0000256" key="3">
    <source>
        <dbReference type="ARBA" id="ARBA00022771"/>
    </source>
</evidence>
<dbReference type="InterPro" id="IPR000571">
    <property type="entry name" value="Znf_CCCH"/>
</dbReference>
<feature type="zinc finger region" description="C3H1-type" evidence="6">
    <location>
        <begin position="2"/>
        <end position="29"/>
    </location>
</feature>
<evidence type="ECO:0000259" key="8">
    <source>
        <dbReference type="PROSITE" id="PS50103"/>
    </source>
</evidence>
<feature type="compositionally biased region" description="Polar residues" evidence="7">
    <location>
        <begin position="272"/>
        <end position="288"/>
    </location>
</feature>
<feature type="region of interest" description="Disordered" evidence="7">
    <location>
        <begin position="41"/>
        <end position="116"/>
    </location>
</feature>
<evidence type="ECO:0000256" key="7">
    <source>
        <dbReference type="SAM" id="MobiDB-lite"/>
    </source>
</evidence>
<evidence type="ECO:0000256" key="4">
    <source>
        <dbReference type="ARBA" id="ARBA00022833"/>
    </source>
</evidence>
<keyword evidence="3 6" id="KW-0863">Zinc-finger</keyword>
<comment type="subcellular location">
    <subcellularLocation>
        <location evidence="1">Nucleus</location>
    </subcellularLocation>
</comment>
<feature type="compositionally biased region" description="Polar residues" evidence="7">
    <location>
        <begin position="320"/>
        <end position="331"/>
    </location>
</feature>
<evidence type="ECO:0000313" key="10">
    <source>
        <dbReference type="Proteomes" id="UP001318860"/>
    </source>
</evidence>
<dbReference type="InterPro" id="IPR044730">
    <property type="entry name" value="RNase_H-like_dom_plant"/>
</dbReference>
<feature type="domain" description="C3H1-type" evidence="8">
    <location>
        <begin position="2"/>
        <end position="29"/>
    </location>
</feature>
<comment type="caution">
    <text evidence="9">The sequence shown here is derived from an EMBL/GenBank/DDBJ whole genome shotgun (WGS) entry which is preliminary data.</text>
</comment>
<feature type="region of interest" description="Disordered" evidence="7">
    <location>
        <begin position="259"/>
        <end position="288"/>
    </location>
</feature>
<organism evidence="9 10">
    <name type="scientific">Rehmannia glutinosa</name>
    <name type="common">Chinese foxglove</name>
    <dbReference type="NCBI Taxonomy" id="99300"/>
    <lineage>
        <taxon>Eukaryota</taxon>
        <taxon>Viridiplantae</taxon>
        <taxon>Streptophyta</taxon>
        <taxon>Embryophyta</taxon>
        <taxon>Tracheophyta</taxon>
        <taxon>Spermatophyta</taxon>
        <taxon>Magnoliopsida</taxon>
        <taxon>eudicotyledons</taxon>
        <taxon>Gunneridae</taxon>
        <taxon>Pentapetalae</taxon>
        <taxon>asterids</taxon>
        <taxon>lamiids</taxon>
        <taxon>Lamiales</taxon>
        <taxon>Orobanchaceae</taxon>
        <taxon>Rehmannieae</taxon>
        <taxon>Rehmannia</taxon>
    </lineage>
</organism>
<keyword evidence="2 6" id="KW-0479">Metal-binding</keyword>
<dbReference type="Pfam" id="PF00642">
    <property type="entry name" value="zf-CCCH"/>
    <property type="match status" value="1"/>
</dbReference>
<evidence type="ECO:0000313" key="9">
    <source>
        <dbReference type="EMBL" id="KAK6126663.1"/>
    </source>
</evidence>
<feature type="compositionally biased region" description="Low complexity" evidence="7">
    <location>
        <begin position="259"/>
        <end position="271"/>
    </location>
</feature>
<evidence type="ECO:0000256" key="1">
    <source>
        <dbReference type="ARBA" id="ARBA00004123"/>
    </source>
</evidence>
<dbReference type="InterPro" id="IPR036855">
    <property type="entry name" value="Znf_CCCH_sf"/>
</dbReference>
<evidence type="ECO:0000256" key="5">
    <source>
        <dbReference type="ARBA" id="ARBA00023242"/>
    </source>
</evidence>
<dbReference type="InterPro" id="IPR012337">
    <property type="entry name" value="RNaseH-like_sf"/>
</dbReference>
<keyword evidence="5" id="KW-0539">Nucleus</keyword>